<organism evidence="9 10">
    <name type="scientific">Candidatus Nitrosocosmicus franklandianus</name>
    <dbReference type="NCBI Taxonomy" id="1798806"/>
    <lineage>
        <taxon>Archaea</taxon>
        <taxon>Nitrososphaerota</taxon>
        <taxon>Nitrososphaeria</taxon>
        <taxon>Nitrososphaerales</taxon>
        <taxon>Nitrososphaeraceae</taxon>
        <taxon>Candidatus Nitrosocosmicus</taxon>
    </lineage>
</organism>
<dbReference type="CDD" id="cd01672">
    <property type="entry name" value="TMPK"/>
    <property type="match status" value="1"/>
</dbReference>
<sequence length="200" mass="23224">MNNKKFGKIIVIEGLDKSGKTTQSNMLFKYLHEKQQGNVVLMSFPDYSTRIGKEIKAFLEGSISYNNETKHILMAANRWEKKQDIENLLMSGKTIVMNRYYQSNLAYGLANGLDINWLKNLEKGLPKEDVTLILDIFPEISLQRLTANNFKPDEFERNKEFLNKARNEYLRLARIFDWKVVSSNVSKPLLFNEIIRILGV</sequence>
<dbReference type="AlphaFoldDB" id="A0A484I715"/>
<dbReference type="EC" id="2.7.4.9" evidence="7"/>
<dbReference type="GO" id="GO:0006235">
    <property type="term" value="P:dTTP biosynthetic process"/>
    <property type="evidence" value="ECO:0007669"/>
    <property type="project" value="UniProtKB-UniRule"/>
</dbReference>
<dbReference type="Proteomes" id="UP000294299">
    <property type="component" value="Chromosome NFRAN"/>
</dbReference>
<keyword evidence="2 7" id="KW-0808">Transferase</keyword>
<evidence type="ECO:0000259" key="8">
    <source>
        <dbReference type="Pfam" id="PF02223"/>
    </source>
</evidence>
<dbReference type="PANTHER" id="PTHR10344:SF1">
    <property type="entry name" value="THYMIDYLATE KINASE"/>
    <property type="match status" value="1"/>
</dbReference>
<keyword evidence="10" id="KW-1185">Reference proteome</keyword>
<evidence type="ECO:0000256" key="3">
    <source>
        <dbReference type="ARBA" id="ARBA00022727"/>
    </source>
</evidence>
<dbReference type="GO" id="GO:0004798">
    <property type="term" value="F:dTMP kinase activity"/>
    <property type="evidence" value="ECO:0007669"/>
    <property type="project" value="UniProtKB-UniRule"/>
</dbReference>
<dbReference type="GO" id="GO:0006227">
    <property type="term" value="P:dUDP biosynthetic process"/>
    <property type="evidence" value="ECO:0007669"/>
    <property type="project" value="TreeGrafter"/>
</dbReference>
<name>A0A484I715_9ARCH</name>
<gene>
    <name evidence="7 9" type="primary">tmk</name>
    <name evidence="9" type="ORF">NFRAN_0268</name>
</gene>
<dbReference type="HAMAP" id="MF_00165">
    <property type="entry name" value="Thymidylate_kinase"/>
    <property type="match status" value="1"/>
</dbReference>
<evidence type="ECO:0000313" key="10">
    <source>
        <dbReference type="Proteomes" id="UP000294299"/>
    </source>
</evidence>
<dbReference type="GO" id="GO:0005524">
    <property type="term" value="F:ATP binding"/>
    <property type="evidence" value="ECO:0007669"/>
    <property type="project" value="UniProtKB-UniRule"/>
</dbReference>
<dbReference type="PANTHER" id="PTHR10344">
    <property type="entry name" value="THYMIDYLATE KINASE"/>
    <property type="match status" value="1"/>
</dbReference>
<comment type="catalytic activity">
    <reaction evidence="7">
        <text>dTMP + ATP = dTDP + ADP</text>
        <dbReference type="Rhea" id="RHEA:13517"/>
        <dbReference type="ChEBI" id="CHEBI:30616"/>
        <dbReference type="ChEBI" id="CHEBI:58369"/>
        <dbReference type="ChEBI" id="CHEBI:63528"/>
        <dbReference type="ChEBI" id="CHEBI:456216"/>
        <dbReference type="EC" id="2.7.4.9"/>
    </reaction>
</comment>
<dbReference type="GO" id="GO:0006233">
    <property type="term" value="P:dTDP biosynthetic process"/>
    <property type="evidence" value="ECO:0007669"/>
    <property type="project" value="InterPro"/>
</dbReference>
<dbReference type="EMBL" id="LR216287">
    <property type="protein sequence ID" value="VFJ12589.1"/>
    <property type="molecule type" value="Genomic_DNA"/>
</dbReference>
<dbReference type="Pfam" id="PF02223">
    <property type="entry name" value="Thymidylate_kin"/>
    <property type="match status" value="1"/>
</dbReference>
<evidence type="ECO:0000256" key="7">
    <source>
        <dbReference type="HAMAP-Rule" id="MF_00165"/>
    </source>
</evidence>
<dbReference type="GO" id="GO:0005737">
    <property type="term" value="C:cytoplasm"/>
    <property type="evidence" value="ECO:0007669"/>
    <property type="project" value="TreeGrafter"/>
</dbReference>
<evidence type="ECO:0000256" key="2">
    <source>
        <dbReference type="ARBA" id="ARBA00022679"/>
    </source>
</evidence>
<dbReference type="KEGG" id="nfn:NFRAN_0268"/>
<dbReference type="SUPFAM" id="SSF52540">
    <property type="entry name" value="P-loop containing nucleoside triphosphate hydrolases"/>
    <property type="match status" value="1"/>
</dbReference>
<dbReference type="OrthoDB" id="43083at2157"/>
<evidence type="ECO:0000256" key="4">
    <source>
        <dbReference type="ARBA" id="ARBA00022741"/>
    </source>
</evidence>
<evidence type="ECO:0000313" key="9">
    <source>
        <dbReference type="EMBL" id="VFJ12589.1"/>
    </source>
</evidence>
<comment type="similarity">
    <text evidence="1 7">Belongs to the thymidylate kinase family.</text>
</comment>
<reference evidence="9 10" key="1">
    <citation type="submission" date="2019-02" db="EMBL/GenBank/DDBJ databases">
        <authorList>
            <person name="Lehtovirta-Morley E L."/>
        </authorList>
    </citation>
    <scope>NUCLEOTIDE SEQUENCE [LARGE SCALE GENOMIC DNA]</scope>
    <source>
        <strain evidence="9">NFRAN1</strain>
    </source>
</reference>
<keyword evidence="3 7" id="KW-0545">Nucleotide biosynthesis</keyword>
<evidence type="ECO:0000256" key="1">
    <source>
        <dbReference type="ARBA" id="ARBA00009776"/>
    </source>
</evidence>
<accession>A0A484I715</accession>
<protein>
    <recommendedName>
        <fullName evidence="7">Probable thymidylate kinase</fullName>
        <ecNumber evidence="7">2.7.4.9</ecNumber>
    </recommendedName>
    <alternativeName>
        <fullName evidence="7">dTMP kinase</fullName>
    </alternativeName>
</protein>
<proteinExistence type="inferred from homology"/>
<dbReference type="GeneID" id="39419833"/>
<dbReference type="InterPro" id="IPR018094">
    <property type="entry name" value="Thymidylate_kinase"/>
</dbReference>
<dbReference type="NCBIfam" id="TIGR00041">
    <property type="entry name" value="DTMP_kinase"/>
    <property type="match status" value="1"/>
</dbReference>
<keyword evidence="4 7" id="KW-0547">Nucleotide-binding</keyword>
<dbReference type="InterPro" id="IPR039430">
    <property type="entry name" value="Thymidylate_kin-like_dom"/>
</dbReference>
<comment type="caution">
    <text evidence="7">Lacks conserved residue(s) required for the propagation of feature annotation.</text>
</comment>
<dbReference type="RefSeq" id="WP_172602017.1">
    <property type="nucleotide sequence ID" value="NZ_LR216287.1"/>
</dbReference>
<dbReference type="InterPro" id="IPR027417">
    <property type="entry name" value="P-loop_NTPase"/>
</dbReference>
<evidence type="ECO:0000256" key="5">
    <source>
        <dbReference type="ARBA" id="ARBA00022777"/>
    </source>
</evidence>
<keyword evidence="5 7" id="KW-0418">Kinase</keyword>
<keyword evidence="6 7" id="KW-0067">ATP-binding</keyword>
<dbReference type="Gene3D" id="3.40.50.300">
    <property type="entry name" value="P-loop containing nucleotide triphosphate hydrolases"/>
    <property type="match status" value="1"/>
</dbReference>
<feature type="domain" description="Thymidylate kinase-like" evidence="8">
    <location>
        <begin position="12"/>
        <end position="188"/>
    </location>
</feature>
<evidence type="ECO:0000256" key="6">
    <source>
        <dbReference type="ARBA" id="ARBA00022840"/>
    </source>
</evidence>